<evidence type="ECO:0000256" key="1">
    <source>
        <dbReference type="SAM" id="MobiDB-lite"/>
    </source>
</evidence>
<dbReference type="AlphaFoldDB" id="A0A1G6V8N0"/>
<dbReference type="Pfam" id="PF13699">
    <property type="entry name" value="eCIS_core"/>
    <property type="match status" value="1"/>
</dbReference>
<feature type="region of interest" description="Disordered" evidence="1">
    <location>
        <begin position="1"/>
        <end position="22"/>
    </location>
</feature>
<feature type="compositionally biased region" description="Basic and acidic residues" evidence="1">
    <location>
        <begin position="10"/>
        <end position="22"/>
    </location>
</feature>
<dbReference type="Proteomes" id="UP000199034">
    <property type="component" value="Unassembled WGS sequence"/>
</dbReference>
<dbReference type="InterPro" id="IPR025295">
    <property type="entry name" value="eCIS_core_dom"/>
</dbReference>
<keyword evidence="4" id="KW-1185">Reference proteome</keyword>
<feature type="domain" description="eCIS core" evidence="2">
    <location>
        <begin position="121"/>
        <end position="197"/>
    </location>
</feature>
<evidence type="ECO:0000313" key="4">
    <source>
        <dbReference type="Proteomes" id="UP000199034"/>
    </source>
</evidence>
<reference evidence="3 4" key="1">
    <citation type="submission" date="2016-10" db="EMBL/GenBank/DDBJ databases">
        <authorList>
            <person name="de Groot N.N."/>
        </authorList>
    </citation>
    <scope>NUCLEOTIDE SEQUENCE [LARGE SCALE GENOMIC DNA]</scope>
    <source>
        <strain evidence="3 4">CGMCC 4.6858</strain>
    </source>
</reference>
<evidence type="ECO:0000313" key="3">
    <source>
        <dbReference type="EMBL" id="SDD50050.1"/>
    </source>
</evidence>
<accession>A0A1G6V8N0</accession>
<sequence length="550" mass="58356">MTASTKQGLRRPEQETSSAEVRRDVAVEVEAATPVAPVPLPSLVVGAADDRAEVDADRVADAALSRLAPETDAHQHGAGCVHRLAAPAPAGATPVVGAAGGELDAATSDAITSRVGQGRAMPGDVRRRMEGAFGGSFSSVRIHDDAGAADLSRSVSARAFTVGSDVFFDRGQFAPETPAGERVLAHELAHTRQTGGGAHRMLHRLAYTDNPSTWDGERVRRSGEGVAGVFFVGPDRDVVVKPLNSTGTVEYANDFMAQGMNMPAPKTVRYAKGTPQANVLERLLMTAEGTRSDTEVTDQINGAKAYLIMEKMGGKSIQTLSNDEATEFLGNEQALKDTGRIMVSDAFLGNTDRLVGGNVNLGNFFYQASAGLLPGKVNTIDNDSKSTKGKTRTGRSGNKVVDGDLGSKIGYLEMLIDLQQRLGPIGAFLTKFMQAHRDNAGALGYLNTNRATIITAVSDGITQALTDMTALFNSNFDLVRQVANGDVESESSRNLSSAKGAAKYLQARQSGTSQADATAKLTKYVEYRAKRDKTPKGFKWVTKLVSKTGF</sequence>
<organism evidence="3 4">
    <name type="scientific">Nocardioides lianchengensis</name>
    <dbReference type="NCBI Taxonomy" id="1045774"/>
    <lineage>
        <taxon>Bacteria</taxon>
        <taxon>Bacillati</taxon>
        <taxon>Actinomycetota</taxon>
        <taxon>Actinomycetes</taxon>
        <taxon>Propionibacteriales</taxon>
        <taxon>Nocardioidaceae</taxon>
        <taxon>Nocardioides</taxon>
    </lineage>
</organism>
<dbReference type="STRING" id="1045774.SAMN05421872_108242"/>
<dbReference type="EMBL" id="FMZM01000008">
    <property type="protein sequence ID" value="SDD50050.1"/>
    <property type="molecule type" value="Genomic_DNA"/>
</dbReference>
<evidence type="ECO:0000259" key="2">
    <source>
        <dbReference type="Pfam" id="PF13699"/>
    </source>
</evidence>
<protein>
    <recommendedName>
        <fullName evidence="2">eCIS core domain-containing protein</fullName>
    </recommendedName>
</protein>
<name>A0A1G6V8N0_9ACTN</name>
<gene>
    <name evidence="3" type="ORF">SAMN05421872_108242</name>
</gene>
<dbReference type="OrthoDB" id="9153660at2"/>
<dbReference type="RefSeq" id="WP_090858227.1">
    <property type="nucleotide sequence ID" value="NZ_FMZM01000008.1"/>
</dbReference>
<proteinExistence type="predicted"/>